<accession>A0AAN8NQX4</accession>
<sequence length="279" mass="31856">MEARANRLSCHKVDSRKDYYRAALINSFLRSAVVPSLVSPITKSDVFRFLVVVGLRTPGTVEAIWSHRHQIHNLVEMWNFFQNHVAGLRNWNYDYRSQRKRYERELRRIGFFSSTIDRLLGSFEATKLFEPADLAIEYAGFRFHEIFLSELNVVFPDPLPIKAASANVDFIFICGSTLSLKSCVANKSFELLARGPPSSLSQSKSVIYGETSREETRKRFAWLTTVYPSIGFSVSVFYAPRSISESVGILKAPNSSIVGFVGEKSWRYLECSFCGFLEW</sequence>
<dbReference type="AlphaFoldDB" id="A0AAN8NQX4"/>
<dbReference type="EMBL" id="JAVHNR010000007">
    <property type="protein sequence ID" value="KAK6336922.1"/>
    <property type="molecule type" value="Genomic_DNA"/>
</dbReference>
<keyword evidence="2" id="KW-1185">Reference proteome</keyword>
<reference evidence="1 2" key="1">
    <citation type="submission" date="2019-10" db="EMBL/GenBank/DDBJ databases">
        <authorList>
            <person name="Palmer J.M."/>
        </authorList>
    </citation>
    <scope>NUCLEOTIDE SEQUENCE [LARGE SCALE GENOMIC DNA]</scope>
    <source>
        <strain evidence="1 2">TWF718</strain>
    </source>
</reference>
<name>A0AAN8NQX4_9PEZI</name>
<gene>
    <name evidence="1" type="ORF">TWF718_009710</name>
</gene>
<dbReference type="Proteomes" id="UP001313282">
    <property type="component" value="Unassembled WGS sequence"/>
</dbReference>
<proteinExistence type="predicted"/>
<organism evidence="1 2">
    <name type="scientific">Orbilia javanica</name>
    <dbReference type="NCBI Taxonomy" id="47235"/>
    <lineage>
        <taxon>Eukaryota</taxon>
        <taxon>Fungi</taxon>
        <taxon>Dikarya</taxon>
        <taxon>Ascomycota</taxon>
        <taxon>Pezizomycotina</taxon>
        <taxon>Orbiliomycetes</taxon>
        <taxon>Orbiliales</taxon>
        <taxon>Orbiliaceae</taxon>
        <taxon>Orbilia</taxon>
    </lineage>
</organism>
<protein>
    <submittedName>
        <fullName evidence="1">Uncharacterized protein</fullName>
    </submittedName>
</protein>
<evidence type="ECO:0000313" key="2">
    <source>
        <dbReference type="Proteomes" id="UP001313282"/>
    </source>
</evidence>
<evidence type="ECO:0000313" key="1">
    <source>
        <dbReference type="EMBL" id="KAK6336922.1"/>
    </source>
</evidence>
<comment type="caution">
    <text evidence="1">The sequence shown here is derived from an EMBL/GenBank/DDBJ whole genome shotgun (WGS) entry which is preliminary data.</text>
</comment>